<evidence type="ECO:0000313" key="3">
    <source>
        <dbReference type="EMBL" id="MCW3786257.1"/>
    </source>
</evidence>
<dbReference type="RefSeq" id="WP_301189823.1">
    <property type="nucleotide sequence ID" value="NZ_JAPDPJ010000011.1"/>
</dbReference>
<comment type="similarity">
    <text evidence="1">Belongs to the glycosyl hydrolase 16 family.</text>
</comment>
<dbReference type="EMBL" id="JAPDPJ010000011">
    <property type="protein sequence ID" value="MCW3786257.1"/>
    <property type="molecule type" value="Genomic_DNA"/>
</dbReference>
<dbReference type="Pfam" id="PF00722">
    <property type="entry name" value="Glyco_hydro_16"/>
    <property type="match status" value="1"/>
</dbReference>
<name>A0AAE3SEQ5_9BACT</name>
<evidence type="ECO:0000256" key="1">
    <source>
        <dbReference type="ARBA" id="ARBA00006865"/>
    </source>
</evidence>
<dbReference type="GO" id="GO:0004553">
    <property type="term" value="F:hydrolase activity, hydrolyzing O-glycosyl compounds"/>
    <property type="evidence" value="ECO:0007669"/>
    <property type="project" value="InterPro"/>
</dbReference>
<dbReference type="GO" id="GO:0005975">
    <property type="term" value="P:carbohydrate metabolic process"/>
    <property type="evidence" value="ECO:0007669"/>
    <property type="project" value="InterPro"/>
</dbReference>
<dbReference type="InterPro" id="IPR000757">
    <property type="entry name" value="Beta-glucanase-like"/>
</dbReference>
<protein>
    <submittedName>
        <fullName evidence="3">Family 16 glycosylhydrolase</fullName>
    </submittedName>
</protein>
<dbReference type="SUPFAM" id="SSF49899">
    <property type="entry name" value="Concanavalin A-like lectins/glucanases"/>
    <property type="match status" value="1"/>
</dbReference>
<proteinExistence type="inferred from homology"/>
<dbReference type="Gene3D" id="2.60.120.200">
    <property type="match status" value="1"/>
</dbReference>
<reference evidence="3" key="1">
    <citation type="submission" date="2022-10" db="EMBL/GenBank/DDBJ databases">
        <authorList>
            <person name="Yu W.X."/>
        </authorList>
    </citation>
    <scope>NUCLEOTIDE SEQUENCE</scope>
    <source>
        <strain evidence="3">AAT</strain>
    </source>
</reference>
<dbReference type="InterPro" id="IPR013320">
    <property type="entry name" value="ConA-like_dom_sf"/>
</dbReference>
<dbReference type="Proteomes" id="UP001209229">
    <property type="component" value="Unassembled WGS sequence"/>
</dbReference>
<accession>A0AAE3SEQ5</accession>
<gene>
    <name evidence="3" type="ORF">OM075_07255</name>
</gene>
<comment type="caution">
    <text evidence="3">The sequence shown here is derived from an EMBL/GenBank/DDBJ whole genome shotgun (WGS) entry which is preliminary data.</text>
</comment>
<organism evidence="3 4">
    <name type="scientific">Plebeiibacterium sediminum</name>
    <dbReference type="NCBI Taxonomy" id="2992112"/>
    <lineage>
        <taxon>Bacteria</taxon>
        <taxon>Pseudomonadati</taxon>
        <taxon>Bacteroidota</taxon>
        <taxon>Bacteroidia</taxon>
        <taxon>Marinilabiliales</taxon>
        <taxon>Marinilabiliaceae</taxon>
        <taxon>Plebeiibacterium</taxon>
    </lineage>
</organism>
<evidence type="ECO:0000259" key="2">
    <source>
        <dbReference type="Pfam" id="PF00722"/>
    </source>
</evidence>
<feature type="domain" description="GH16" evidence="2">
    <location>
        <begin position="65"/>
        <end position="169"/>
    </location>
</feature>
<sequence length="254" mass="29857">MKEIIRKHKHLILVIFWGITILLGICSKVYSQENMKTFLFKDIMWHNKISKEHVGPGNNIFGVHRHNVVFDRNGNINLKIKKISDGYSCAEFYSDTLFSAGRFETIIKTNIKHFSPQMVLGIFLYDATAEPHYNEIDIELAQWGNTDDNNAQFAMHTNNKLQVHRFLIPSKKKVTKHIIDISDHNIMISSLFYNKKTDQYEKIEEKTLKKPEEFKFLNTRFHFNLWLTDNLNKQVGKNPKVKITSFKYTPYSIN</sequence>
<evidence type="ECO:0000313" key="4">
    <source>
        <dbReference type="Proteomes" id="UP001209229"/>
    </source>
</evidence>
<dbReference type="AlphaFoldDB" id="A0AAE3SEQ5"/>
<keyword evidence="4" id="KW-1185">Reference proteome</keyword>